<reference evidence="1 3" key="1">
    <citation type="journal article" date="2015" name="Biotechnol. Bioeng.">
        <title>Genome sequence and phenotypic characterization of Caulobacter segnis.</title>
        <authorList>
            <person name="Patel S."/>
            <person name="Fletcher B."/>
            <person name="Scott D.C."/>
            <person name="Ely B."/>
        </authorList>
    </citation>
    <scope>NUCLEOTIDE SEQUENCE [LARGE SCALE GENOMIC DNA]</scope>
    <source>
        <strain evidence="1 3">PS02</strain>
    </source>
</reference>
<dbReference type="GO" id="GO:0051537">
    <property type="term" value="F:2 iron, 2 sulfur cluster binding"/>
    <property type="evidence" value="ECO:0007669"/>
    <property type="project" value="InterPro"/>
</dbReference>
<dbReference type="Proteomes" id="UP000077384">
    <property type="component" value="Unassembled WGS sequence"/>
</dbReference>
<dbReference type="InterPro" id="IPR039261">
    <property type="entry name" value="FNR_nucleotide-bd"/>
</dbReference>
<dbReference type="SUPFAM" id="SSF63380">
    <property type="entry name" value="Riboflavin synthase domain-like"/>
    <property type="match status" value="1"/>
</dbReference>
<dbReference type="Gene3D" id="3.40.50.80">
    <property type="entry name" value="Nucleotide-binding domain of ferredoxin-NADP reductase (FNR) module"/>
    <property type="match status" value="1"/>
</dbReference>
<dbReference type="EMBL" id="LROR01000032">
    <property type="protein sequence ID" value="OBR96624.1"/>
    <property type="molecule type" value="Genomic_DNA"/>
</dbReference>
<organism evidence="1 3">
    <name type="scientific">Clostridium coskatii</name>
    <dbReference type="NCBI Taxonomy" id="1705578"/>
    <lineage>
        <taxon>Bacteria</taxon>
        <taxon>Bacillati</taxon>
        <taxon>Bacillota</taxon>
        <taxon>Clostridia</taxon>
        <taxon>Eubacteriales</taxon>
        <taxon>Clostridiaceae</taxon>
        <taxon>Clostridium</taxon>
    </lineage>
</organism>
<dbReference type="EMBL" id="LITQ01000008">
    <property type="protein sequence ID" value="OAA94062.1"/>
    <property type="molecule type" value="Genomic_DNA"/>
</dbReference>
<accession>A0A162LC52</accession>
<dbReference type="RefSeq" id="WP_013238512.1">
    <property type="nucleotide sequence ID" value="NZ_LITQ01000008.1"/>
</dbReference>
<keyword evidence="4" id="KW-1185">Reference proteome</keyword>
<reference evidence="2 4" key="2">
    <citation type="journal article" date="2016" name="Front. Microbiol.">
        <title>Industrial Acetogenic Biocatalysts: A Comparative Metabolic and Genomic Analysis.</title>
        <authorList>
            <person name="Bengelsdorf F."/>
            <person name="Poehlein A."/>
            <person name="Sonja S."/>
            <person name="Erz C."/>
            <person name="Hummel T."/>
            <person name="Hoffmeister S."/>
            <person name="Daniel R."/>
            <person name="Durre P."/>
        </authorList>
    </citation>
    <scope>NUCLEOTIDE SEQUENCE [LARGE SCALE GENOMIC DNA]</scope>
    <source>
        <strain evidence="2 4">PTA-10522</strain>
    </source>
</reference>
<proteinExistence type="predicted"/>
<dbReference type="Gene3D" id="2.40.30.10">
    <property type="entry name" value="Translation factors"/>
    <property type="match status" value="1"/>
</dbReference>
<dbReference type="PANTHER" id="PTHR43513:SF3">
    <property type="entry name" value="DIHYDROOROTATE DEHYDROGENASE B (NAD(+)), ELECTRON TRANSFER SUBUNIT-RELATED"/>
    <property type="match status" value="1"/>
</dbReference>
<name>A0A162LC52_9CLOT</name>
<dbReference type="CDD" id="cd06192">
    <property type="entry name" value="DHOD_e_trans_like"/>
    <property type="match status" value="1"/>
</dbReference>
<evidence type="ECO:0000313" key="4">
    <source>
        <dbReference type="Proteomes" id="UP000093694"/>
    </source>
</evidence>
<dbReference type="PROSITE" id="PS00197">
    <property type="entry name" value="2FE2S_FER_1"/>
    <property type="match status" value="1"/>
</dbReference>
<dbReference type="NCBIfam" id="NF004470">
    <property type="entry name" value="PRK05802.1"/>
    <property type="match status" value="1"/>
</dbReference>
<dbReference type="SUPFAM" id="SSF52343">
    <property type="entry name" value="Ferredoxin reductase-like, C-terminal NADP-linked domain"/>
    <property type="match status" value="1"/>
</dbReference>
<protein>
    <submittedName>
        <fullName evidence="1">Dihydroorotate dehydrogenase B (NAD(+)), electron transfer subunit</fullName>
    </submittedName>
</protein>
<evidence type="ECO:0000313" key="3">
    <source>
        <dbReference type="Proteomes" id="UP000077384"/>
    </source>
</evidence>
<dbReference type="InterPro" id="IPR006058">
    <property type="entry name" value="2Fe2S_fd_BS"/>
</dbReference>
<dbReference type="AlphaFoldDB" id="A0A162LC52"/>
<gene>
    <name evidence="1" type="primary">pyrK_2</name>
    <name evidence="2" type="synonym">pyrK_1</name>
    <name evidence="2" type="ORF">CLCOS_07860</name>
    <name evidence="1" type="ORF">WX73_03632</name>
</gene>
<evidence type="ECO:0000313" key="1">
    <source>
        <dbReference type="EMBL" id="OAA94062.1"/>
    </source>
</evidence>
<dbReference type="PATRIC" id="fig|1705578.3.peg.3625"/>
<dbReference type="Proteomes" id="UP000093694">
    <property type="component" value="Unassembled WGS sequence"/>
</dbReference>
<evidence type="ECO:0000313" key="2">
    <source>
        <dbReference type="EMBL" id="OBR96624.1"/>
    </source>
</evidence>
<sequence length="328" mass="36824">MYCIDAGSDYCPCHLAETLDCILCSQLSGEEFCQCKDWCGVCIYEQYISNGKKAKNLRKTYDCPILDKKVAEDSLCMFTLEAPENLVRELSNAGSFVFLRNKESVNYYDVPISIINADNTNNTLDVAIKSSGTKTKALFKLNKGDKILLRGPFSNGIMGLSNISNAKDGTSLIIARGIGIAPSIPVMKKLYSNKNKVISIIDTQFKENFYEDYFKECKSKVLDCTILDEGNLSEKFKLMLKKILRENSINLVHCGGPDIMSYEIIDFIDKMNNSKNKSINFSCCNNSKMSCGEGICASCTKHYDGDIVRRLCKVQMDPRDLFKGRRLL</sequence>
<dbReference type="PANTHER" id="PTHR43513">
    <property type="entry name" value="DIHYDROOROTATE DEHYDROGENASE B (NAD(+)), ELECTRON TRANSFER SUBUNIT"/>
    <property type="match status" value="1"/>
</dbReference>
<dbReference type="InterPro" id="IPR017938">
    <property type="entry name" value="Riboflavin_synthase-like_b-brl"/>
</dbReference>
<comment type="caution">
    <text evidence="1">The sequence shown here is derived from an EMBL/GenBank/DDBJ whole genome shotgun (WGS) entry which is preliminary data.</text>
</comment>
<dbReference type="InterPro" id="IPR050353">
    <property type="entry name" value="PyrK_electron_transfer"/>
</dbReference>